<keyword evidence="2" id="KW-1133">Transmembrane helix</keyword>
<feature type="compositionally biased region" description="Polar residues" evidence="1">
    <location>
        <begin position="1"/>
        <end position="24"/>
    </location>
</feature>
<evidence type="ECO:0000313" key="4">
    <source>
        <dbReference type="Proteomes" id="UP000076532"/>
    </source>
</evidence>
<sequence length="123" mass="13377">MQNSNTIAHTQATPTTASNPGFRTSEQRGPPEGGVRLLEAEFAHRERFRINTEAWLLLLLLLLLLLVPVFISDTVCAINYGAAYAAAGHGQRAGRCGKSGATVASTCRHSSFKNQESRIKPFH</sequence>
<keyword evidence="2" id="KW-0812">Transmembrane</keyword>
<keyword evidence="2" id="KW-0472">Membrane</keyword>
<dbReference type="AlphaFoldDB" id="A0A165Y3L0"/>
<evidence type="ECO:0000256" key="2">
    <source>
        <dbReference type="SAM" id="Phobius"/>
    </source>
</evidence>
<gene>
    <name evidence="3" type="ORF">FIBSPDRAFT_964182</name>
</gene>
<reference evidence="3 4" key="1">
    <citation type="journal article" date="2016" name="Mol. Biol. Evol.">
        <title>Comparative Genomics of Early-Diverging Mushroom-Forming Fungi Provides Insights into the Origins of Lignocellulose Decay Capabilities.</title>
        <authorList>
            <person name="Nagy L.G."/>
            <person name="Riley R."/>
            <person name="Tritt A."/>
            <person name="Adam C."/>
            <person name="Daum C."/>
            <person name="Floudas D."/>
            <person name="Sun H."/>
            <person name="Yadav J.S."/>
            <person name="Pangilinan J."/>
            <person name="Larsson K.H."/>
            <person name="Matsuura K."/>
            <person name="Barry K."/>
            <person name="Labutti K."/>
            <person name="Kuo R."/>
            <person name="Ohm R.A."/>
            <person name="Bhattacharya S.S."/>
            <person name="Shirouzu T."/>
            <person name="Yoshinaga Y."/>
            <person name="Martin F.M."/>
            <person name="Grigoriev I.V."/>
            <person name="Hibbett D.S."/>
        </authorList>
    </citation>
    <scope>NUCLEOTIDE SEQUENCE [LARGE SCALE GENOMIC DNA]</scope>
    <source>
        <strain evidence="3 4">CBS 109695</strain>
    </source>
</reference>
<protein>
    <submittedName>
        <fullName evidence="3">Uncharacterized protein</fullName>
    </submittedName>
</protein>
<dbReference type="EMBL" id="KV417706">
    <property type="protein sequence ID" value="KZP09167.1"/>
    <property type="molecule type" value="Genomic_DNA"/>
</dbReference>
<keyword evidence="4" id="KW-1185">Reference proteome</keyword>
<evidence type="ECO:0000256" key="1">
    <source>
        <dbReference type="SAM" id="MobiDB-lite"/>
    </source>
</evidence>
<feature type="transmembrane region" description="Helical" evidence="2">
    <location>
        <begin position="54"/>
        <end position="71"/>
    </location>
</feature>
<dbReference type="Proteomes" id="UP000076532">
    <property type="component" value="Unassembled WGS sequence"/>
</dbReference>
<name>A0A165Y3L0_9AGAM</name>
<evidence type="ECO:0000313" key="3">
    <source>
        <dbReference type="EMBL" id="KZP09167.1"/>
    </source>
</evidence>
<organism evidence="3 4">
    <name type="scientific">Athelia psychrophila</name>
    <dbReference type="NCBI Taxonomy" id="1759441"/>
    <lineage>
        <taxon>Eukaryota</taxon>
        <taxon>Fungi</taxon>
        <taxon>Dikarya</taxon>
        <taxon>Basidiomycota</taxon>
        <taxon>Agaricomycotina</taxon>
        <taxon>Agaricomycetes</taxon>
        <taxon>Agaricomycetidae</taxon>
        <taxon>Atheliales</taxon>
        <taxon>Atheliaceae</taxon>
        <taxon>Athelia</taxon>
    </lineage>
</organism>
<accession>A0A165Y3L0</accession>
<proteinExistence type="predicted"/>
<feature type="region of interest" description="Disordered" evidence="1">
    <location>
        <begin position="1"/>
        <end position="33"/>
    </location>
</feature>